<dbReference type="Proteomes" id="UP000664495">
    <property type="component" value="Unassembled WGS sequence"/>
</dbReference>
<proteinExistence type="predicted"/>
<reference evidence="1 2" key="1">
    <citation type="submission" date="2021-03" db="EMBL/GenBank/DDBJ databases">
        <title>Enterococcal diversity collection.</title>
        <authorList>
            <person name="Gilmore M.S."/>
            <person name="Schwartzman J."/>
            <person name="Van Tyne D."/>
            <person name="Martin M."/>
            <person name="Earl A.M."/>
            <person name="Manson A.L."/>
            <person name="Straub T."/>
            <person name="Salamzade R."/>
            <person name="Saavedra J."/>
            <person name="Lebreton F."/>
            <person name="Prichula J."/>
            <person name="Schaufler K."/>
            <person name="Gaca A."/>
            <person name="Sgardioli B."/>
            <person name="Wagenaar J."/>
            <person name="Strong T."/>
        </authorList>
    </citation>
    <scope>NUCLEOTIDE SEQUENCE [LARGE SCALE GENOMIC DNA]</scope>
    <source>
        <strain evidence="1 2">MJM16</strain>
    </source>
</reference>
<dbReference type="EMBL" id="JAFLVR010000001">
    <property type="protein sequence ID" value="MBO0450852.1"/>
    <property type="molecule type" value="Genomic_DNA"/>
</dbReference>
<organism evidence="1 2">
    <name type="scientific">Candidatus Enterococcus murrayae</name>
    <dbReference type="NCBI Taxonomy" id="2815321"/>
    <lineage>
        <taxon>Bacteria</taxon>
        <taxon>Bacillati</taxon>
        <taxon>Bacillota</taxon>
        <taxon>Bacilli</taxon>
        <taxon>Lactobacillales</taxon>
        <taxon>Enterococcaceae</taxon>
        <taxon>Enterococcus</taxon>
    </lineage>
</organism>
<keyword evidence="2" id="KW-1185">Reference proteome</keyword>
<gene>
    <name evidence="1" type="ORF">JZO85_01140</name>
</gene>
<evidence type="ECO:0000313" key="2">
    <source>
        <dbReference type="Proteomes" id="UP000664495"/>
    </source>
</evidence>
<protein>
    <recommendedName>
        <fullName evidence="3">Competence protein CoiA</fullName>
    </recommendedName>
</protein>
<dbReference type="RefSeq" id="WP_207106659.1">
    <property type="nucleotide sequence ID" value="NZ_JAFLVR010000001.1"/>
</dbReference>
<comment type="caution">
    <text evidence="1">The sequence shown here is derived from an EMBL/GenBank/DDBJ whole genome shotgun (WGS) entry which is preliminary data.</text>
</comment>
<evidence type="ECO:0008006" key="3">
    <source>
        <dbReference type="Google" id="ProtNLM"/>
    </source>
</evidence>
<name>A0ABS3HBN6_9ENTE</name>
<accession>A0ABS3HBN6</accession>
<evidence type="ECO:0000313" key="1">
    <source>
        <dbReference type="EMBL" id="MBO0450852.1"/>
    </source>
</evidence>
<sequence length="149" mass="17602">MKVCIECYAVSDRATPLLGKRECLENHDQYICGTCGRCICIQKDSNRQLRRIDFPFKSLEIAQLYLRAADYLYHMPCGIYEIISESNRKSYKIFLNDDDFTEYLANNKKKYAKKHYALYRQVHFEEFSKTEVRKLSHQEVQAYLSNSGD</sequence>